<protein>
    <submittedName>
        <fullName evidence="1">Uncharacterized protein</fullName>
    </submittedName>
</protein>
<organism evidence="1">
    <name type="scientific">Arion vulgaris</name>
    <dbReference type="NCBI Taxonomy" id="1028688"/>
    <lineage>
        <taxon>Eukaryota</taxon>
        <taxon>Metazoa</taxon>
        <taxon>Spiralia</taxon>
        <taxon>Lophotrochozoa</taxon>
        <taxon>Mollusca</taxon>
        <taxon>Gastropoda</taxon>
        <taxon>Heterobranchia</taxon>
        <taxon>Euthyneura</taxon>
        <taxon>Panpulmonata</taxon>
        <taxon>Eupulmonata</taxon>
        <taxon>Stylommatophora</taxon>
        <taxon>Helicina</taxon>
        <taxon>Arionoidea</taxon>
        <taxon>Arionidae</taxon>
        <taxon>Arion</taxon>
    </lineage>
</organism>
<sequence length="80" mass="8799">MGLISVMHRAFTYGVEHKSIVGSILNSTSHTCEKKLALLPLAQTGPRIGKQQALDTLMSENIQDTSQFCHKDISLSWVVS</sequence>
<evidence type="ECO:0000313" key="1">
    <source>
        <dbReference type="EMBL" id="CEK86902.1"/>
    </source>
</evidence>
<proteinExistence type="predicted"/>
<dbReference type="AlphaFoldDB" id="A0A0B7B227"/>
<name>A0A0B7B227_9EUPU</name>
<gene>
    <name evidence="1" type="primary">ORF156220</name>
</gene>
<accession>A0A0B7B227</accession>
<reference evidence="1" key="1">
    <citation type="submission" date="2014-12" db="EMBL/GenBank/DDBJ databases">
        <title>Insight into the proteome of Arion vulgaris.</title>
        <authorList>
            <person name="Aradska J."/>
            <person name="Bulat T."/>
            <person name="Smidak R."/>
            <person name="Sarate P."/>
            <person name="Gangsoo J."/>
            <person name="Sialana F."/>
            <person name="Bilban M."/>
            <person name="Lubec G."/>
        </authorList>
    </citation>
    <scope>NUCLEOTIDE SEQUENCE</scope>
    <source>
        <tissue evidence="1">Skin</tissue>
    </source>
</reference>
<dbReference type="EMBL" id="HACG01040037">
    <property type="protein sequence ID" value="CEK86902.1"/>
    <property type="molecule type" value="Transcribed_RNA"/>
</dbReference>